<dbReference type="Gene3D" id="3.20.20.370">
    <property type="entry name" value="Glycoside hydrolase/deacetylase"/>
    <property type="match status" value="1"/>
</dbReference>
<evidence type="ECO:0000256" key="14">
    <source>
        <dbReference type="ARBA" id="ARBA00023180"/>
    </source>
</evidence>
<evidence type="ECO:0000256" key="20">
    <source>
        <dbReference type="ARBA" id="ARBA00024056"/>
    </source>
</evidence>
<keyword evidence="6" id="KW-0134">Cell wall</keyword>
<evidence type="ECO:0000256" key="15">
    <source>
        <dbReference type="ARBA" id="ARBA00023277"/>
    </source>
</evidence>
<evidence type="ECO:0000256" key="23">
    <source>
        <dbReference type="SAM" id="SignalP"/>
    </source>
</evidence>
<evidence type="ECO:0000256" key="12">
    <source>
        <dbReference type="ARBA" id="ARBA00023024"/>
    </source>
</evidence>
<dbReference type="EC" id="3.5.1.41" evidence="20"/>
<comment type="catalytic activity">
    <reaction evidence="21">
        <text>[(1-&gt;4)-N-acetyl-beta-D-glucosaminyl](n) + n H2O = chitosan + n acetate</text>
        <dbReference type="Rhea" id="RHEA:10464"/>
        <dbReference type="Rhea" id="RHEA-COMP:9593"/>
        <dbReference type="Rhea" id="RHEA-COMP:9597"/>
        <dbReference type="ChEBI" id="CHEBI:15377"/>
        <dbReference type="ChEBI" id="CHEBI:17029"/>
        <dbReference type="ChEBI" id="CHEBI:30089"/>
        <dbReference type="ChEBI" id="CHEBI:57704"/>
        <dbReference type="EC" id="3.5.1.41"/>
    </reaction>
    <physiologicalReaction direction="left-to-right" evidence="21">
        <dbReference type="Rhea" id="RHEA:10465"/>
    </physiologicalReaction>
</comment>
<dbReference type="InterPro" id="IPR002509">
    <property type="entry name" value="NODB_dom"/>
</dbReference>
<dbReference type="PANTHER" id="PTHR10587:SF98">
    <property type="entry name" value="CHITIN DEACETYLASE"/>
    <property type="match status" value="1"/>
</dbReference>
<dbReference type="PROSITE" id="PS51677">
    <property type="entry name" value="NODB"/>
    <property type="match status" value="1"/>
</dbReference>
<feature type="domain" description="NodB homology" evidence="24">
    <location>
        <begin position="174"/>
        <end position="365"/>
    </location>
</feature>
<keyword evidence="10 23" id="KW-0732">Signal</keyword>
<comment type="subcellular location">
    <subcellularLocation>
        <location evidence="3">Cell membrane</location>
        <topology evidence="3">Lipid-anchor</topology>
        <topology evidence="3">GPI-anchor</topology>
    </subcellularLocation>
    <subcellularLocation>
        <location evidence="2">Secreted</location>
        <location evidence="2">Cell wall</location>
    </subcellularLocation>
</comment>
<dbReference type="AlphaFoldDB" id="A0A0F7SG52"/>
<keyword evidence="5" id="KW-1003">Cell membrane</keyword>
<keyword evidence="12" id="KW-0146">Chitin degradation</keyword>
<keyword evidence="16" id="KW-0170">Cobalt</keyword>
<dbReference type="FunFam" id="3.20.20.370:FF:000004">
    <property type="entry name" value="Related to Chitin deacetylase"/>
    <property type="match status" value="1"/>
</dbReference>
<accession>A0A0F7SG52</accession>
<evidence type="ECO:0000256" key="8">
    <source>
        <dbReference type="ARBA" id="ARBA00022622"/>
    </source>
</evidence>
<evidence type="ECO:0000256" key="21">
    <source>
        <dbReference type="ARBA" id="ARBA00048494"/>
    </source>
</evidence>
<dbReference type="InterPro" id="IPR011330">
    <property type="entry name" value="Glyco_hydro/deAcase_b/a-brl"/>
</dbReference>
<proteinExistence type="inferred from homology"/>
<keyword evidence="14" id="KW-0325">Glycoprotein</keyword>
<evidence type="ECO:0000256" key="5">
    <source>
        <dbReference type="ARBA" id="ARBA00022475"/>
    </source>
</evidence>
<dbReference type="GO" id="GO:0071555">
    <property type="term" value="P:cell wall organization"/>
    <property type="evidence" value="ECO:0007669"/>
    <property type="project" value="UniProtKB-KW"/>
</dbReference>
<feature type="signal peptide" evidence="23">
    <location>
        <begin position="1"/>
        <end position="26"/>
    </location>
</feature>
<keyword evidence="19" id="KW-0624">Polysaccharide degradation</keyword>
<dbReference type="InterPro" id="IPR050248">
    <property type="entry name" value="Polysacc_deacetylase_ArnD"/>
</dbReference>
<dbReference type="EMBL" id="LN483167">
    <property type="protein sequence ID" value="CDZ96693.1"/>
    <property type="molecule type" value="Genomic_DNA"/>
</dbReference>
<evidence type="ECO:0000256" key="4">
    <source>
        <dbReference type="ARBA" id="ARBA00010973"/>
    </source>
</evidence>
<dbReference type="Pfam" id="PF01522">
    <property type="entry name" value="Polysacc_deac_1"/>
    <property type="match status" value="1"/>
</dbReference>
<reference evidence="25" key="1">
    <citation type="submission" date="2014-08" db="EMBL/GenBank/DDBJ databases">
        <authorList>
            <person name="Sharma Rahul"/>
            <person name="Thines Marco"/>
        </authorList>
    </citation>
    <scope>NUCLEOTIDE SEQUENCE</scope>
</reference>
<dbReference type="GO" id="GO:0009272">
    <property type="term" value="P:fungal-type cell wall biogenesis"/>
    <property type="evidence" value="ECO:0007669"/>
    <property type="project" value="UniProtKB-ARBA"/>
</dbReference>
<keyword evidence="17" id="KW-0449">Lipoprotein</keyword>
<keyword evidence="18" id="KW-0961">Cell wall biogenesis/degradation</keyword>
<keyword evidence="7" id="KW-0964">Secreted</keyword>
<name>A0A0F7SG52_PHARH</name>
<keyword evidence="9" id="KW-0479">Metal-binding</keyword>
<evidence type="ECO:0000256" key="13">
    <source>
        <dbReference type="ARBA" id="ARBA00023136"/>
    </source>
</evidence>
<evidence type="ECO:0000259" key="24">
    <source>
        <dbReference type="PROSITE" id="PS51677"/>
    </source>
</evidence>
<evidence type="ECO:0000256" key="9">
    <source>
        <dbReference type="ARBA" id="ARBA00022723"/>
    </source>
</evidence>
<evidence type="ECO:0000256" key="17">
    <source>
        <dbReference type="ARBA" id="ARBA00023288"/>
    </source>
</evidence>
<evidence type="ECO:0000256" key="7">
    <source>
        <dbReference type="ARBA" id="ARBA00022525"/>
    </source>
</evidence>
<evidence type="ECO:0000256" key="16">
    <source>
        <dbReference type="ARBA" id="ARBA00023285"/>
    </source>
</evidence>
<feature type="chain" id="PRO_5002521860" description="chitin deacetylase" evidence="23">
    <location>
        <begin position="27"/>
        <end position="469"/>
    </location>
</feature>
<evidence type="ECO:0000256" key="19">
    <source>
        <dbReference type="ARBA" id="ARBA00023326"/>
    </source>
</evidence>
<evidence type="ECO:0000256" key="2">
    <source>
        <dbReference type="ARBA" id="ARBA00004191"/>
    </source>
</evidence>
<keyword evidence="8" id="KW-0336">GPI-anchor</keyword>
<dbReference type="GO" id="GO:0005886">
    <property type="term" value="C:plasma membrane"/>
    <property type="evidence" value="ECO:0007669"/>
    <property type="project" value="UniProtKB-SubCell"/>
</dbReference>
<evidence type="ECO:0000256" key="1">
    <source>
        <dbReference type="ARBA" id="ARBA00001941"/>
    </source>
</evidence>
<comment type="cofactor">
    <cofactor evidence="1">
        <name>Co(2+)</name>
        <dbReference type="ChEBI" id="CHEBI:48828"/>
    </cofactor>
</comment>
<dbReference type="GO" id="GO:0046872">
    <property type="term" value="F:metal ion binding"/>
    <property type="evidence" value="ECO:0007669"/>
    <property type="project" value="UniProtKB-KW"/>
</dbReference>
<dbReference type="GO" id="GO:0098552">
    <property type="term" value="C:side of membrane"/>
    <property type="evidence" value="ECO:0007669"/>
    <property type="project" value="UniProtKB-KW"/>
</dbReference>
<dbReference type="GO" id="GO:0004099">
    <property type="term" value="F:chitin deacetylase activity"/>
    <property type="evidence" value="ECO:0007669"/>
    <property type="project" value="UniProtKB-EC"/>
</dbReference>
<evidence type="ECO:0000256" key="11">
    <source>
        <dbReference type="ARBA" id="ARBA00022801"/>
    </source>
</evidence>
<dbReference type="PANTHER" id="PTHR10587">
    <property type="entry name" value="GLYCOSYL TRANSFERASE-RELATED"/>
    <property type="match status" value="1"/>
</dbReference>
<sequence>MYTAAVAPTTLLLASLALLPATVVSACSNEVRGQALARRNAQRAAEQTGSLVKRATADSWEDWAKLLDPAEECTAYSYAPVTSAISDFPTIWDTASIVSTDTDALTLFNQINATLPTTISPHGTLNGDFSSFTPSYVGTGDPACWWTFNGCTTPKYQYLVDRNVTDYITVPEPNTFGLGFDDGPNCTHNEFYNFLQDKNETATMFYIGSNVLDWPLQAQRGYHDGHEICVHTWSHQYLTAMTNEQAFAELYYTLKAIKLVIGVTPTCWRAPFGDVDDRIRTIAYGLGLQNIMWEEDTDDWKVGINNITLADVQQNYQDVMDKAGNGTYDTKGVIVLTHEINNTTMQIFMENYDKLKAAFKYITPVWTAYNKTQIYTESNATDAVPFAQYVDAEGTSVSVTSTSTSTSPAAAASGSSATSTGSATAKASSSAAAASATTKASAGDRTVGSTFGWKALVALVGVSMVATRL</sequence>
<keyword evidence="11" id="KW-0378">Hydrolase</keyword>
<evidence type="ECO:0000256" key="6">
    <source>
        <dbReference type="ARBA" id="ARBA00022512"/>
    </source>
</evidence>
<evidence type="ECO:0000256" key="3">
    <source>
        <dbReference type="ARBA" id="ARBA00004609"/>
    </source>
</evidence>
<evidence type="ECO:0000256" key="18">
    <source>
        <dbReference type="ARBA" id="ARBA00023316"/>
    </source>
</evidence>
<keyword evidence="13" id="KW-0472">Membrane</keyword>
<feature type="region of interest" description="Disordered" evidence="22">
    <location>
        <begin position="398"/>
        <end position="418"/>
    </location>
</feature>
<organism evidence="25">
    <name type="scientific">Phaffia rhodozyma</name>
    <name type="common">Yeast</name>
    <name type="synonym">Xanthophyllomyces dendrorhous</name>
    <dbReference type="NCBI Taxonomy" id="264483"/>
    <lineage>
        <taxon>Eukaryota</taxon>
        <taxon>Fungi</taxon>
        <taxon>Dikarya</taxon>
        <taxon>Basidiomycota</taxon>
        <taxon>Agaricomycotina</taxon>
        <taxon>Tremellomycetes</taxon>
        <taxon>Cystofilobasidiales</taxon>
        <taxon>Mrakiaceae</taxon>
        <taxon>Phaffia</taxon>
    </lineage>
</organism>
<protein>
    <recommendedName>
        <fullName evidence="20">chitin deacetylase</fullName>
        <ecNumber evidence="20">3.5.1.41</ecNumber>
    </recommendedName>
</protein>
<dbReference type="GO" id="GO:0006032">
    <property type="term" value="P:chitin catabolic process"/>
    <property type="evidence" value="ECO:0007669"/>
    <property type="project" value="UniProtKB-KW"/>
</dbReference>
<evidence type="ECO:0000313" key="25">
    <source>
        <dbReference type="EMBL" id="CDZ96693.1"/>
    </source>
</evidence>
<evidence type="ECO:0000256" key="22">
    <source>
        <dbReference type="SAM" id="MobiDB-lite"/>
    </source>
</evidence>
<comment type="similarity">
    <text evidence="4">Belongs to the polysaccharide deacetylase family.</text>
</comment>
<dbReference type="GO" id="GO:0000272">
    <property type="term" value="P:polysaccharide catabolic process"/>
    <property type="evidence" value="ECO:0007669"/>
    <property type="project" value="UniProtKB-KW"/>
</dbReference>
<keyword evidence="15" id="KW-0119">Carbohydrate metabolism</keyword>
<evidence type="ECO:0000256" key="10">
    <source>
        <dbReference type="ARBA" id="ARBA00022729"/>
    </source>
</evidence>
<dbReference type="SUPFAM" id="SSF88713">
    <property type="entry name" value="Glycoside hydrolase/deacetylase"/>
    <property type="match status" value="1"/>
</dbReference>